<dbReference type="InterPro" id="IPR018394">
    <property type="entry name" value="DNA_photolyase_1_CS_C"/>
</dbReference>
<evidence type="ECO:0000256" key="8">
    <source>
        <dbReference type="ARBA" id="ARBA00031671"/>
    </source>
</evidence>
<evidence type="ECO:0000256" key="9">
    <source>
        <dbReference type="ARBA" id="ARBA00033999"/>
    </source>
</evidence>
<feature type="site" description="Electron transfer via tryptophanyl radical" evidence="13">
    <location>
        <position position="355"/>
    </location>
</feature>
<keyword evidence="7 14" id="KW-0157">Chromophore</keyword>
<evidence type="ECO:0000256" key="14">
    <source>
        <dbReference type="RuleBase" id="RU004182"/>
    </source>
</evidence>
<evidence type="ECO:0000313" key="16">
    <source>
        <dbReference type="EMBL" id="ATG73313.1"/>
    </source>
</evidence>
<dbReference type="EMBL" id="CP012621">
    <property type="protein sequence ID" value="ATG73313.1"/>
    <property type="molecule type" value="Genomic_DNA"/>
</dbReference>
<comment type="function">
    <text evidence="10">Involved in repair of UV radiation-induced DNA damage. Catalyzes the light-dependent monomerization (300-600 nm) of cyclobutyl pyrimidine dimers (in cis-syn configuration), which are formed between adjacent bases on the same DNA strand upon exposure to ultraviolet radiation.</text>
</comment>
<evidence type="ECO:0000313" key="17">
    <source>
        <dbReference type="Proteomes" id="UP000217763"/>
    </source>
</evidence>
<dbReference type="PROSITE" id="PS00394">
    <property type="entry name" value="DNA_PHOTOLYASES_1_1"/>
    <property type="match status" value="1"/>
</dbReference>
<dbReference type="EC" id="4.1.99.3" evidence="3"/>
<dbReference type="GO" id="GO:0009416">
    <property type="term" value="P:response to light stimulus"/>
    <property type="evidence" value="ECO:0007669"/>
    <property type="project" value="TreeGrafter"/>
</dbReference>
<feature type="binding site" evidence="12">
    <location>
        <begin position="270"/>
        <end position="277"/>
    </location>
    <ligand>
        <name>FAD</name>
        <dbReference type="ChEBI" id="CHEBI:57692"/>
    </ligand>
</feature>
<dbReference type="KEGG" id="zdf:AN401_05095"/>
<evidence type="ECO:0000256" key="7">
    <source>
        <dbReference type="ARBA" id="ARBA00022991"/>
    </source>
</evidence>
<dbReference type="InterPro" id="IPR036134">
    <property type="entry name" value="Crypto/Photolyase_FAD-like_sf"/>
</dbReference>
<evidence type="ECO:0000256" key="1">
    <source>
        <dbReference type="ARBA" id="ARBA00001932"/>
    </source>
</evidence>
<dbReference type="SUPFAM" id="SSF48173">
    <property type="entry name" value="Cryptochrome/photolyase FAD-binding domain"/>
    <property type="match status" value="1"/>
</dbReference>
<organism evidence="16 17">
    <name type="scientific">Zobellella denitrificans</name>
    <dbReference type="NCBI Taxonomy" id="347534"/>
    <lineage>
        <taxon>Bacteria</taxon>
        <taxon>Pseudomonadati</taxon>
        <taxon>Pseudomonadota</taxon>
        <taxon>Gammaproteobacteria</taxon>
        <taxon>Aeromonadales</taxon>
        <taxon>Aeromonadaceae</taxon>
        <taxon>Zobellella</taxon>
    </lineage>
</organism>
<protein>
    <recommendedName>
        <fullName evidence="4">Deoxyribodipyrimidine photo-lyase</fullName>
        <ecNumber evidence="3">4.1.99.3</ecNumber>
    </recommendedName>
    <alternativeName>
        <fullName evidence="8">DNA photolyase</fullName>
    </alternativeName>
    <alternativeName>
        <fullName evidence="11">Photoreactivating enzyme</fullName>
    </alternativeName>
</protein>
<dbReference type="Gene3D" id="1.25.40.80">
    <property type="match status" value="1"/>
</dbReference>
<gene>
    <name evidence="16" type="ORF">AN401_05095</name>
</gene>
<evidence type="ECO:0000256" key="11">
    <source>
        <dbReference type="ARBA" id="ARBA00083107"/>
    </source>
</evidence>
<dbReference type="RefSeq" id="WP_096778694.1">
    <property type="nucleotide sequence ID" value="NZ_CP012621.1"/>
</dbReference>
<comment type="catalytic activity">
    <reaction evidence="9">
        <text>cyclobutadipyrimidine (in DNA) = 2 pyrimidine residues (in DNA).</text>
        <dbReference type="EC" id="4.1.99.3"/>
    </reaction>
</comment>
<dbReference type="NCBIfam" id="NF007955">
    <property type="entry name" value="PRK10674.1"/>
    <property type="match status" value="1"/>
</dbReference>
<dbReference type="Gene3D" id="3.40.50.620">
    <property type="entry name" value="HUPs"/>
    <property type="match status" value="1"/>
</dbReference>
<evidence type="ECO:0000256" key="12">
    <source>
        <dbReference type="PIRSR" id="PIRSR602081-1"/>
    </source>
</evidence>
<dbReference type="PANTHER" id="PTHR11455:SF9">
    <property type="entry name" value="CRYPTOCHROME CIRCADIAN CLOCK 5 ISOFORM X1"/>
    <property type="match status" value="1"/>
</dbReference>
<comment type="cofactor">
    <cofactor evidence="12">
        <name>FAD</name>
        <dbReference type="ChEBI" id="CHEBI:57692"/>
    </cofactor>
    <text evidence="12">Binds 1 FAD per subunit.</text>
</comment>
<evidence type="ECO:0000256" key="5">
    <source>
        <dbReference type="ARBA" id="ARBA00022630"/>
    </source>
</evidence>
<comment type="similarity">
    <text evidence="2">Belongs to the DNA photolyase class-1 family.</text>
</comment>
<dbReference type="PROSITE" id="PS51645">
    <property type="entry name" value="PHR_CRY_ALPHA_BETA"/>
    <property type="match status" value="1"/>
</dbReference>
<proteinExistence type="inferred from homology"/>
<dbReference type="InterPro" id="IPR002081">
    <property type="entry name" value="Cryptochrome/DNA_photolyase_1"/>
</dbReference>
<comment type="similarity">
    <text evidence="14">Belongs to the DNA photolyase family.</text>
</comment>
<dbReference type="InterPro" id="IPR006050">
    <property type="entry name" value="DNA_photolyase_N"/>
</dbReference>
<evidence type="ECO:0000256" key="4">
    <source>
        <dbReference type="ARBA" id="ARBA00014046"/>
    </source>
</evidence>
<dbReference type="Pfam" id="PF00875">
    <property type="entry name" value="DNA_photolyase"/>
    <property type="match status" value="1"/>
</dbReference>
<feature type="site" description="Electron transfer via tryptophanyl radical" evidence="13">
    <location>
        <position position="378"/>
    </location>
</feature>
<dbReference type="InterPro" id="IPR036155">
    <property type="entry name" value="Crypto/Photolyase_N_sf"/>
</dbReference>
<feature type="domain" description="Photolyase/cryptochrome alpha/beta" evidence="15">
    <location>
        <begin position="1"/>
        <end position="131"/>
    </location>
</feature>
<keyword evidence="16" id="KW-0456">Lyase</keyword>
<dbReference type="GO" id="GO:0003677">
    <property type="term" value="F:DNA binding"/>
    <property type="evidence" value="ECO:0007669"/>
    <property type="project" value="TreeGrafter"/>
</dbReference>
<dbReference type="Proteomes" id="UP000217763">
    <property type="component" value="Chromosome"/>
</dbReference>
<dbReference type="AlphaFoldDB" id="A0A291HME8"/>
<feature type="binding site" evidence="12">
    <location>
        <position position="267"/>
    </location>
    <ligand>
        <name>FAD</name>
        <dbReference type="ChEBI" id="CHEBI:57692"/>
    </ligand>
</feature>
<feature type="binding site" evidence="12">
    <location>
        <begin position="228"/>
        <end position="232"/>
    </location>
    <ligand>
        <name>FAD</name>
        <dbReference type="ChEBI" id="CHEBI:57692"/>
    </ligand>
</feature>
<dbReference type="FunFam" id="1.10.579.10:FF:000003">
    <property type="entry name" value="Deoxyribodipyrimidine photo-lyase"/>
    <property type="match status" value="1"/>
</dbReference>
<dbReference type="SUPFAM" id="SSF52425">
    <property type="entry name" value="Cryptochrome/photolyase, N-terminal domain"/>
    <property type="match status" value="1"/>
</dbReference>
<sequence>MRHLVWFRTDLRLADNPALYEATAGGARVEAVYVDCPEQWRRHGNAPIQRDFLRRNLQQLAEGLAVLGIPFTLLRTDRFDQVPALLAEWSAARGIDALYANRDIGINERRRDQAVQQALGFPCRVFNGDCVVSHGSLTTRGGDMYRVFTPFAKAWLGRLRGSGYRLLPAPPRQGEALPPAPIQLEGELVASEAWPAGEAAASRRLTAFCREQLRHYGERRDYPALAATSSLSPYLALGVLSPNQCLAAIEAELGSLPLSRGERGFSWLNELIWREFYRHLLVVFPALSMHRAFKPETEALRWDNDEQRFGLWCRGQTGYPIVDAAMRCLHDTGWMHNRLRMIVASFLTKDLHIDWRWGEAWFMSRLIDGELAANNGGWQWAAGTGADAAPYFRVFNPTTQGERFDPDGDFIRRWVPELAEVPAGAIHAPHDWLARHHPGHGYPPPVVDHGRARLRAIAMFDALKEREAP</sequence>
<reference evidence="17" key="1">
    <citation type="submission" date="2015-09" db="EMBL/GenBank/DDBJ databases">
        <authorList>
            <person name="Shao Z."/>
            <person name="Wang L."/>
        </authorList>
    </citation>
    <scope>NUCLEOTIDE SEQUENCE [LARGE SCALE GENOMIC DNA]</scope>
    <source>
        <strain evidence="17">F13-1</strain>
    </source>
</reference>
<dbReference type="PROSITE" id="PS00691">
    <property type="entry name" value="DNA_PHOTOLYASES_1_2"/>
    <property type="match status" value="1"/>
</dbReference>
<dbReference type="PRINTS" id="PR00147">
    <property type="entry name" value="DNAPHOTLYASE"/>
</dbReference>
<dbReference type="InterPro" id="IPR014729">
    <property type="entry name" value="Rossmann-like_a/b/a_fold"/>
</dbReference>
<name>A0A291HME8_9GAMM</name>
<dbReference type="GO" id="GO:0000719">
    <property type="term" value="P:photoreactive repair"/>
    <property type="evidence" value="ECO:0007669"/>
    <property type="project" value="UniProtKB-ARBA"/>
</dbReference>
<keyword evidence="17" id="KW-1185">Reference proteome</keyword>
<evidence type="ECO:0000256" key="3">
    <source>
        <dbReference type="ARBA" id="ARBA00013149"/>
    </source>
</evidence>
<dbReference type="InterPro" id="IPR005101">
    <property type="entry name" value="Cryptochr/Photolyase_FAD-bd"/>
</dbReference>
<evidence type="ECO:0000259" key="15">
    <source>
        <dbReference type="PROSITE" id="PS51645"/>
    </source>
</evidence>
<evidence type="ECO:0000256" key="2">
    <source>
        <dbReference type="ARBA" id="ARBA00005862"/>
    </source>
</evidence>
<accession>A0A291HME8</accession>
<keyword evidence="6 12" id="KW-0274">FAD</keyword>
<evidence type="ECO:0000256" key="13">
    <source>
        <dbReference type="PIRSR" id="PIRSR602081-2"/>
    </source>
</evidence>
<comment type="cofactor">
    <cofactor evidence="1">
        <name>(6R)-5,10-methylene-5,6,7,8-tetrahydrofolate</name>
        <dbReference type="ChEBI" id="CHEBI:15636"/>
    </cofactor>
</comment>
<evidence type="ECO:0000256" key="6">
    <source>
        <dbReference type="ARBA" id="ARBA00022827"/>
    </source>
</evidence>
<dbReference type="Gene3D" id="1.10.579.10">
    <property type="entry name" value="DNA Cyclobutane Dipyrimidine Photolyase, subunit A, domain 3"/>
    <property type="match status" value="1"/>
</dbReference>
<dbReference type="GO" id="GO:0071949">
    <property type="term" value="F:FAD binding"/>
    <property type="evidence" value="ECO:0007669"/>
    <property type="project" value="TreeGrafter"/>
</dbReference>
<dbReference type="PANTHER" id="PTHR11455">
    <property type="entry name" value="CRYPTOCHROME"/>
    <property type="match status" value="1"/>
</dbReference>
<keyword evidence="5 12" id="KW-0285">Flavoprotein</keyword>
<feature type="binding site" evidence="12">
    <location>
        <position position="216"/>
    </location>
    <ligand>
        <name>FAD</name>
        <dbReference type="ChEBI" id="CHEBI:57692"/>
    </ligand>
</feature>
<feature type="site" description="Electron transfer via tryptophanyl radical" evidence="13">
    <location>
        <position position="302"/>
    </location>
</feature>
<evidence type="ECO:0000256" key="10">
    <source>
        <dbReference type="ARBA" id="ARBA00059220"/>
    </source>
</evidence>
<dbReference type="Pfam" id="PF03441">
    <property type="entry name" value="FAD_binding_7"/>
    <property type="match status" value="1"/>
</dbReference>
<dbReference type="GO" id="GO:0003904">
    <property type="term" value="F:deoxyribodipyrimidine photo-lyase activity"/>
    <property type="evidence" value="ECO:0007669"/>
    <property type="project" value="UniProtKB-EC"/>
</dbReference>